<dbReference type="InParanoid" id="A0A074ZPD3"/>
<protein>
    <recommendedName>
        <fullName evidence="3">BTB domain-containing protein</fullName>
    </recommendedName>
</protein>
<dbReference type="SUPFAM" id="SSF54695">
    <property type="entry name" value="POZ domain"/>
    <property type="match status" value="1"/>
</dbReference>
<reference evidence="1 2" key="1">
    <citation type="journal article" date="2014" name="BMC Genomics">
        <title>Genome sequencing of four Aureobasidium pullulans varieties: biotechnological potential, stress tolerance, and description of new species.</title>
        <authorList>
            <person name="Gostin Ar C."/>
            <person name="Ohm R.A."/>
            <person name="Kogej T."/>
            <person name="Sonjak S."/>
            <person name="Turk M."/>
            <person name="Zajc J."/>
            <person name="Zalar P."/>
            <person name="Grube M."/>
            <person name="Sun H."/>
            <person name="Han J."/>
            <person name="Sharma A."/>
            <person name="Chiniquy J."/>
            <person name="Ngan C.Y."/>
            <person name="Lipzen A."/>
            <person name="Barry K."/>
            <person name="Grigoriev I.V."/>
            <person name="Gunde-Cimerman N."/>
        </authorList>
    </citation>
    <scope>NUCLEOTIDE SEQUENCE [LARGE SCALE GENOMIC DNA]</scope>
    <source>
        <strain evidence="1 2">EXF-2481</strain>
    </source>
</reference>
<accession>A0A074ZPD3</accession>
<gene>
    <name evidence="1" type="ORF">AUEXF2481DRAFT_75293</name>
</gene>
<organism evidence="1 2">
    <name type="scientific">Aureobasidium subglaciale (strain EXF-2481)</name>
    <name type="common">Aureobasidium pullulans var. subglaciale</name>
    <dbReference type="NCBI Taxonomy" id="1043005"/>
    <lineage>
        <taxon>Eukaryota</taxon>
        <taxon>Fungi</taxon>
        <taxon>Dikarya</taxon>
        <taxon>Ascomycota</taxon>
        <taxon>Pezizomycotina</taxon>
        <taxon>Dothideomycetes</taxon>
        <taxon>Dothideomycetidae</taxon>
        <taxon>Dothideales</taxon>
        <taxon>Saccotheciaceae</taxon>
        <taxon>Aureobasidium</taxon>
    </lineage>
</organism>
<dbReference type="EMBL" id="KL584749">
    <property type="protein sequence ID" value="KER00167.1"/>
    <property type="molecule type" value="Genomic_DNA"/>
</dbReference>
<evidence type="ECO:0000313" key="2">
    <source>
        <dbReference type="Proteomes" id="UP000030641"/>
    </source>
</evidence>
<dbReference type="OrthoDB" id="194443at2759"/>
<dbReference type="AlphaFoldDB" id="A0A074ZPD3"/>
<dbReference type="HOGENOM" id="CLU_828963_0_0_1"/>
<dbReference type="GeneID" id="25371280"/>
<dbReference type="CDD" id="cd18186">
    <property type="entry name" value="BTB_POZ_ZBTB_KLHL-like"/>
    <property type="match status" value="1"/>
</dbReference>
<evidence type="ECO:0008006" key="3">
    <source>
        <dbReference type="Google" id="ProtNLM"/>
    </source>
</evidence>
<proteinExistence type="predicted"/>
<name>A0A074ZPD3_AURSE</name>
<keyword evidence="2" id="KW-1185">Reference proteome</keyword>
<dbReference type="InterPro" id="IPR011333">
    <property type="entry name" value="SKP1/BTB/POZ_sf"/>
</dbReference>
<sequence>MMRGFFQRFAYTVAQREPSHIDKYEDPHTDYDEYRVPGHFTIDEDLITKVLKMGDNEISNMQHEDLVDDHADIPEAPASKPTSLFAMSMIKVEEVVPLVPVGKEAGDDDDEGAVDESWIPLDPNIAPPYIEVIVGGIAFPVSKHLLASCPTFFERALNGAFREANESKISLDERLDLFLVFHTWLFSRNDLDFVEKGFGGRNDTDAEERQMAYIEIYIFADRLDIPKLANAALQQLDKAIRPEGFPFRFSIAAVCLACESVPESSSLWKYILAIERDANRCCFPSRTAKEYEHLPGLFFFGLEKLKIDNQFIGLMKLKKAVSIMGGYERVERSLE</sequence>
<evidence type="ECO:0000313" key="1">
    <source>
        <dbReference type="EMBL" id="KER00167.1"/>
    </source>
</evidence>
<dbReference type="RefSeq" id="XP_013348660.1">
    <property type="nucleotide sequence ID" value="XM_013493206.1"/>
</dbReference>
<dbReference type="Proteomes" id="UP000030641">
    <property type="component" value="Unassembled WGS sequence"/>
</dbReference>
<dbReference type="Gene3D" id="3.30.710.10">
    <property type="entry name" value="Potassium Channel Kv1.1, Chain A"/>
    <property type="match status" value="1"/>
</dbReference>